<feature type="compositionally biased region" description="Polar residues" evidence="1">
    <location>
        <begin position="209"/>
        <end position="219"/>
    </location>
</feature>
<evidence type="ECO:0000313" key="3">
    <source>
        <dbReference type="Proteomes" id="UP000316560"/>
    </source>
</evidence>
<proteinExistence type="predicted"/>
<name>A0A8H2K5Z9_9MICO</name>
<feature type="region of interest" description="Disordered" evidence="1">
    <location>
        <begin position="209"/>
        <end position="237"/>
    </location>
</feature>
<gene>
    <name evidence="2" type="ORF">FB472_1039</name>
</gene>
<evidence type="ECO:0000256" key="1">
    <source>
        <dbReference type="SAM" id="MobiDB-lite"/>
    </source>
</evidence>
<dbReference type="RefSeq" id="WP_170192018.1">
    <property type="nucleotide sequence ID" value="NZ_VFRA01000001.1"/>
</dbReference>
<dbReference type="EMBL" id="VFRA01000001">
    <property type="protein sequence ID" value="TQO19482.1"/>
    <property type="molecule type" value="Genomic_DNA"/>
</dbReference>
<dbReference type="Proteomes" id="UP000316560">
    <property type="component" value="Unassembled WGS sequence"/>
</dbReference>
<comment type="caution">
    <text evidence="2">The sequence shown here is derived from an EMBL/GenBank/DDBJ whole genome shotgun (WGS) entry which is preliminary data.</text>
</comment>
<evidence type="ECO:0000313" key="2">
    <source>
        <dbReference type="EMBL" id="TQO19482.1"/>
    </source>
</evidence>
<keyword evidence="3" id="KW-1185">Reference proteome</keyword>
<organism evidence="2 3">
    <name type="scientific">Rhodoglobus vestalii</name>
    <dbReference type="NCBI Taxonomy" id="193384"/>
    <lineage>
        <taxon>Bacteria</taxon>
        <taxon>Bacillati</taxon>
        <taxon>Actinomycetota</taxon>
        <taxon>Actinomycetes</taxon>
        <taxon>Micrococcales</taxon>
        <taxon>Microbacteriaceae</taxon>
        <taxon>Rhodoglobus</taxon>
    </lineage>
</organism>
<dbReference type="AlphaFoldDB" id="A0A8H2K5Z9"/>
<accession>A0A8H2K5Z9</accession>
<protein>
    <submittedName>
        <fullName evidence="2">Uncharacterized protein</fullName>
    </submittedName>
</protein>
<sequence length="567" mass="64065">MADTFGMGSEERDDEHALGPVSLAYLRNSIALIEDAGINEKIMQWDSEARTSTAGRKRVLPLTAILPIMLLHIQMGRGVVYLDIANTLHRRFGTKHFELLGIPNKPSDKMDWYHCFWRGLKQILGHIDPYPFPLDGRMKSGDYAARLADFTQGEGKEEHERNLDRIDWLCNQLVLASAQTMPKEFLRQYQGNCAIDASLIAVQGRQNPTNLELNRSNPDPFSGRYRRGGKHDGKGAKTDVAGYEVETATTVWNRPSESELFPSVVTAISFHKPGMLVGHGMKLIERHKAAFGLDRFLVMADRAYNNSRIETFHIPARKAGVELVIDYRAKDLGLQGIYADLYLVDGNWHVRSMPQKLIDATKDLVDLEKSRSEFERVDYNQKRAALLARLKNRSNYRMIAKGLPDPDGYQRFTYPTKSPVPHTSLDGKKSIMIPLLIPEKTVKAKETGGKSRVLQPLKHLQRFAYMSEEWSNHYGMRNLVEASNSRFKDANQEDLGNTKKCSGRGFSSNYLVTALSISSFNLRSIAAFILKLRDKAVEKPIRARRRKDENKRPLARLVTAQAAAPPG</sequence>
<reference evidence="2 3" key="1">
    <citation type="submission" date="2019-06" db="EMBL/GenBank/DDBJ databases">
        <title>Sequencing the genomes of 1000 actinobacteria strains.</title>
        <authorList>
            <person name="Klenk H.-P."/>
        </authorList>
    </citation>
    <scope>NUCLEOTIDE SEQUENCE [LARGE SCALE GENOMIC DNA]</scope>
    <source>
        <strain evidence="2 3">DSM 21947</strain>
    </source>
</reference>